<reference evidence="10" key="1">
    <citation type="journal article" date="2020" name="Fungal Divers.">
        <title>Resolving the Mortierellaceae phylogeny through synthesis of multi-gene phylogenetics and phylogenomics.</title>
        <authorList>
            <person name="Vandepol N."/>
            <person name="Liber J."/>
            <person name="Desiro A."/>
            <person name="Na H."/>
            <person name="Kennedy M."/>
            <person name="Barry K."/>
            <person name="Grigoriev I.V."/>
            <person name="Miller A.N."/>
            <person name="O'Donnell K."/>
            <person name="Stajich J.E."/>
            <person name="Bonito G."/>
        </authorList>
    </citation>
    <scope>NUCLEOTIDE SEQUENCE</scope>
    <source>
        <strain evidence="10">NRRL 28262</strain>
    </source>
</reference>
<evidence type="ECO:0000256" key="6">
    <source>
        <dbReference type="ARBA" id="ARBA00022989"/>
    </source>
</evidence>
<proteinExistence type="inferred from homology"/>
<keyword evidence="7 9" id="KW-0472">Membrane</keyword>
<keyword evidence="6 9" id="KW-1133">Transmembrane helix</keyword>
<dbReference type="AlphaFoldDB" id="A0AAD4H8R7"/>
<feature type="transmembrane region" description="Helical" evidence="9">
    <location>
        <begin position="456"/>
        <end position="476"/>
    </location>
</feature>
<keyword evidence="3" id="KW-0813">Transport</keyword>
<evidence type="ECO:0000256" key="3">
    <source>
        <dbReference type="ARBA" id="ARBA00022448"/>
    </source>
</evidence>
<organism evidence="10 11">
    <name type="scientific">Linnemannia exigua</name>
    <dbReference type="NCBI Taxonomy" id="604196"/>
    <lineage>
        <taxon>Eukaryota</taxon>
        <taxon>Fungi</taxon>
        <taxon>Fungi incertae sedis</taxon>
        <taxon>Mucoromycota</taxon>
        <taxon>Mortierellomycotina</taxon>
        <taxon>Mortierellomycetes</taxon>
        <taxon>Mortierellales</taxon>
        <taxon>Mortierellaceae</taxon>
        <taxon>Linnemannia</taxon>
    </lineage>
</organism>
<evidence type="ECO:0000313" key="10">
    <source>
        <dbReference type="EMBL" id="KAG0279366.1"/>
    </source>
</evidence>
<evidence type="ECO:0000256" key="9">
    <source>
        <dbReference type="SAM" id="Phobius"/>
    </source>
</evidence>
<dbReference type="Gene3D" id="1.20.58.340">
    <property type="entry name" value="Magnesium transport protein CorA, transmembrane region"/>
    <property type="match status" value="2"/>
</dbReference>
<dbReference type="SUPFAM" id="SSF143865">
    <property type="entry name" value="CorA soluble domain-like"/>
    <property type="match status" value="1"/>
</dbReference>
<name>A0AAD4H8R7_9FUNG</name>
<accession>A0AAD4H8R7</accession>
<evidence type="ECO:0000256" key="4">
    <source>
        <dbReference type="ARBA" id="ARBA00022475"/>
    </source>
</evidence>
<comment type="similarity">
    <text evidence="2">Belongs to the CorA metal ion transporter (MIT) (TC 1.A.35) family.</text>
</comment>
<dbReference type="Gene3D" id="3.30.460.20">
    <property type="entry name" value="CorA soluble domain-like"/>
    <property type="match status" value="1"/>
</dbReference>
<keyword evidence="11" id="KW-1185">Reference proteome</keyword>
<dbReference type="InterPro" id="IPR045861">
    <property type="entry name" value="CorA_cytoplasmic_dom"/>
</dbReference>
<evidence type="ECO:0000256" key="8">
    <source>
        <dbReference type="SAM" id="MobiDB-lite"/>
    </source>
</evidence>
<feature type="compositionally biased region" description="Polar residues" evidence="8">
    <location>
        <begin position="47"/>
        <end position="69"/>
    </location>
</feature>
<keyword evidence="5 9" id="KW-0812">Transmembrane</keyword>
<evidence type="ECO:0000256" key="7">
    <source>
        <dbReference type="ARBA" id="ARBA00023136"/>
    </source>
</evidence>
<evidence type="ECO:0000256" key="2">
    <source>
        <dbReference type="ARBA" id="ARBA00009765"/>
    </source>
</evidence>
<dbReference type="PANTHER" id="PTHR46494:SF1">
    <property type="entry name" value="CORA FAMILY METAL ION TRANSPORTER (EUROFUNG)"/>
    <property type="match status" value="1"/>
</dbReference>
<dbReference type="GO" id="GO:0015087">
    <property type="term" value="F:cobalt ion transmembrane transporter activity"/>
    <property type="evidence" value="ECO:0007669"/>
    <property type="project" value="TreeGrafter"/>
</dbReference>
<dbReference type="Proteomes" id="UP001194580">
    <property type="component" value="Unassembled WGS sequence"/>
</dbReference>
<dbReference type="Pfam" id="PF01544">
    <property type="entry name" value="CorA"/>
    <property type="match status" value="1"/>
</dbReference>
<dbReference type="GO" id="GO:0005886">
    <property type="term" value="C:plasma membrane"/>
    <property type="evidence" value="ECO:0007669"/>
    <property type="project" value="UniProtKB-SubCell"/>
</dbReference>
<comment type="caution">
    <text evidence="10">The sequence shown here is derived from an EMBL/GenBank/DDBJ whole genome shotgun (WGS) entry which is preliminary data.</text>
</comment>
<dbReference type="SUPFAM" id="SSF144083">
    <property type="entry name" value="Magnesium transport protein CorA, transmembrane region"/>
    <property type="match status" value="1"/>
</dbReference>
<feature type="compositionally biased region" description="Basic and acidic residues" evidence="8">
    <location>
        <begin position="17"/>
        <end position="30"/>
    </location>
</feature>
<keyword evidence="4" id="KW-1003">Cell membrane</keyword>
<gene>
    <name evidence="10" type="ORF">BGZ95_001492</name>
</gene>
<dbReference type="InterPro" id="IPR045863">
    <property type="entry name" value="CorA_TM1_TM2"/>
</dbReference>
<feature type="transmembrane region" description="Helical" evidence="9">
    <location>
        <begin position="488"/>
        <end position="508"/>
    </location>
</feature>
<dbReference type="GO" id="GO:0050897">
    <property type="term" value="F:cobalt ion binding"/>
    <property type="evidence" value="ECO:0007669"/>
    <property type="project" value="TreeGrafter"/>
</dbReference>
<dbReference type="EMBL" id="JAAAIL010000130">
    <property type="protein sequence ID" value="KAG0279366.1"/>
    <property type="molecule type" value="Genomic_DNA"/>
</dbReference>
<sequence length="537" mass="61028">MSSNYSSVNEEDLAGDEPTKPVHFHPDHQSSAHQYTSYGSHHHAARSFSSDSNDNQIVPATSISFSDDTNAVPPSYPMESPMSPPRLGNKQALNRFRALANQAVAARRLSSFALRGQGVDVSDMDSVFSVIEGTVDATVMDMNQTQYTKRQGMTNSDFLQWLQQPRPQWSTVRWININGMSWDVIKAIATTYELHHLAVEDLLHIPQRTKVDIYPKHTYIACTLLTLMEVMEDGEFKQVDPFKSPVGIDPEMISQRIPLERLDHFKYQFPVGERGPSVLKAHMEQVTMFLFPDGTFITIFQVSGASVVNPIVERLTHDFSIVRKHGDASFLLQSVMDGIVDHAIPITDAFRQEINDLETHVLALPRMKFTKELHQMTAQLSMLKRTLAPTQALVHALRGRDARSPLTNISRTYMGDVMDHCNTMVEDIESMLALCEKLIDLIFNIIAYDTNESMRMLALVSIIFLPITFIAGVYGTNFEDFPELRHNIGYFWIICGVVTAIVVIMFILEWLKNKFKAREVEKRLNRKRTINITHKNR</sequence>
<evidence type="ECO:0000313" key="11">
    <source>
        <dbReference type="Proteomes" id="UP001194580"/>
    </source>
</evidence>
<protein>
    <submittedName>
        <fullName evidence="10">Uncharacterized protein</fullName>
    </submittedName>
</protein>
<dbReference type="GO" id="GO:0000287">
    <property type="term" value="F:magnesium ion binding"/>
    <property type="evidence" value="ECO:0007669"/>
    <property type="project" value="TreeGrafter"/>
</dbReference>
<evidence type="ECO:0000256" key="1">
    <source>
        <dbReference type="ARBA" id="ARBA00004651"/>
    </source>
</evidence>
<feature type="region of interest" description="Disordered" evidence="8">
    <location>
        <begin position="1"/>
        <end position="86"/>
    </location>
</feature>
<dbReference type="GO" id="GO:0015095">
    <property type="term" value="F:magnesium ion transmembrane transporter activity"/>
    <property type="evidence" value="ECO:0007669"/>
    <property type="project" value="TreeGrafter"/>
</dbReference>
<dbReference type="PANTHER" id="PTHR46494">
    <property type="entry name" value="CORA FAMILY METAL ION TRANSPORTER (EUROFUNG)"/>
    <property type="match status" value="1"/>
</dbReference>
<comment type="subcellular location">
    <subcellularLocation>
        <location evidence="1">Cell membrane</location>
        <topology evidence="1">Multi-pass membrane protein</topology>
    </subcellularLocation>
</comment>
<dbReference type="InterPro" id="IPR002523">
    <property type="entry name" value="MgTranspt_CorA/ZnTranspt_ZntB"/>
</dbReference>
<evidence type="ECO:0000256" key="5">
    <source>
        <dbReference type="ARBA" id="ARBA00022692"/>
    </source>
</evidence>